<protein>
    <submittedName>
        <fullName evidence="2">DUF2812 domain-containing protein</fullName>
    </submittedName>
</protein>
<keyword evidence="1" id="KW-1133">Transmembrane helix</keyword>
<feature type="transmembrane region" description="Helical" evidence="1">
    <location>
        <begin position="155"/>
        <end position="172"/>
    </location>
</feature>
<comment type="caution">
    <text evidence="2">The sequence shown here is derived from an EMBL/GenBank/DDBJ whole genome shotgun (WGS) entry which is preliminary data.</text>
</comment>
<sequence>MGNGTVRKFKLWWAWQDERHEQWLESLAAQGLHLLDANAIGMHTFARGAPADVAYRWDIPVRQNDAEYLQLFQDAGWEHVATAGGWHCWRKTRVAGAAAEIFTDSASRISKYQTALRLLSMAMLAQSPALLKFAIDWRELLPRHGSYAGWYGPLTWFSLTVTPVLLYCIVMVRRRIRAVNGA</sequence>
<gene>
    <name evidence="2" type="ORF">GTP91_01945</name>
</gene>
<keyword evidence="1" id="KW-0812">Transmembrane</keyword>
<dbReference type="Proteomes" id="UP000470302">
    <property type="component" value="Unassembled WGS sequence"/>
</dbReference>
<dbReference type="InterPro" id="IPR021359">
    <property type="entry name" value="DUF2812"/>
</dbReference>
<evidence type="ECO:0000313" key="3">
    <source>
        <dbReference type="Proteomes" id="UP000470302"/>
    </source>
</evidence>
<dbReference type="Pfam" id="PF11193">
    <property type="entry name" value="DUF2812"/>
    <property type="match status" value="1"/>
</dbReference>
<organism evidence="2 3">
    <name type="scientific">Duganella vulcania</name>
    <dbReference type="NCBI Taxonomy" id="2692166"/>
    <lineage>
        <taxon>Bacteria</taxon>
        <taxon>Pseudomonadati</taxon>
        <taxon>Pseudomonadota</taxon>
        <taxon>Betaproteobacteria</taxon>
        <taxon>Burkholderiales</taxon>
        <taxon>Oxalobacteraceae</taxon>
        <taxon>Telluria group</taxon>
        <taxon>Duganella</taxon>
    </lineage>
</organism>
<name>A0A845FZ95_9BURK</name>
<dbReference type="RefSeq" id="WP_161095250.1">
    <property type="nucleotide sequence ID" value="NZ_WWCW01000003.1"/>
</dbReference>
<feature type="transmembrane region" description="Helical" evidence="1">
    <location>
        <begin position="115"/>
        <end position="135"/>
    </location>
</feature>
<accession>A0A845FZ95</accession>
<keyword evidence="1" id="KW-0472">Membrane</keyword>
<dbReference type="AlphaFoldDB" id="A0A845FZ95"/>
<evidence type="ECO:0000313" key="2">
    <source>
        <dbReference type="EMBL" id="MYM85936.1"/>
    </source>
</evidence>
<dbReference type="EMBL" id="WWCW01000003">
    <property type="protein sequence ID" value="MYM85936.1"/>
    <property type="molecule type" value="Genomic_DNA"/>
</dbReference>
<proteinExistence type="predicted"/>
<evidence type="ECO:0000256" key="1">
    <source>
        <dbReference type="SAM" id="Phobius"/>
    </source>
</evidence>
<reference evidence="2 3" key="1">
    <citation type="submission" date="2020-01" db="EMBL/GenBank/DDBJ databases">
        <title>Novel species isolated from a subtropical stream in China.</title>
        <authorList>
            <person name="Lu H."/>
        </authorList>
    </citation>
    <scope>NUCLEOTIDE SEQUENCE [LARGE SCALE GENOMIC DNA]</scope>
    <source>
        <strain evidence="2 3">FT82W</strain>
    </source>
</reference>